<evidence type="ECO:0000256" key="2">
    <source>
        <dbReference type="ARBA" id="ARBA00022676"/>
    </source>
</evidence>
<dbReference type="AlphaFoldDB" id="A0A669QK88"/>
<dbReference type="InterPro" id="IPR000768">
    <property type="entry name" value="ART"/>
</dbReference>
<evidence type="ECO:0000256" key="6">
    <source>
        <dbReference type="ARBA" id="ARBA00022857"/>
    </source>
</evidence>
<keyword evidence="6 10" id="KW-0521">NADP</keyword>
<reference evidence="11" key="1">
    <citation type="submission" date="2025-08" db="UniProtKB">
        <authorList>
            <consortium name="Ensembl"/>
        </authorList>
    </citation>
    <scope>IDENTIFICATION</scope>
</reference>
<dbReference type="Gene3D" id="3.90.176.10">
    <property type="entry name" value="Toxin ADP-ribosyltransferase, Chain A, domain 1"/>
    <property type="match status" value="1"/>
</dbReference>
<dbReference type="OMA" id="CANREWE"/>
<sequence>ITVPMDMAPDSFDDQYLGCETKMWEEIEKVNLMEMEKNKDYADTWKRAAAEWQERCGSPTECPELRQELAIAVLAYSAADGMCEKFNAATRQGGQNHQHYLNSYDFKTLHFVLTLALQDLRKSNPNECYNVFHSVKGIHFTAEEGQTVRFGQFTSASLKKEVAEKFGKDTVFVINTCYGAPIKQFSFFKYQDEILIPPFEVFEVIKISNGNGSNQIELHSKEKKSNHNCELLKCQGRQ</sequence>
<evidence type="ECO:0000256" key="9">
    <source>
        <dbReference type="ARBA" id="ARBA00047597"/>
    </source>
</evidence>
<comment type="similarity">
    <text evidence="1 10">Belongs to the Arg-specific ADP-ribosyltransferase family.</text>
</comment>
<reference evidence="11" key="2">
    <citation type="submission" date="2025-09" db="UniProtKB">
        <authorList>
            <consortium name="Ensembl"/>
        </authorList>
    </citation>
    <scope>IDENTIFICATION</scope>
</reference>
<keyword evidence="5" id="KW-0732">Signal</keyword>
<keyword evidence="3 10" id="KW-0808">Transferase</keyword>
<dbReference type="InterPro" id="IPR050999">
    <property type="entry name" value="ADP-ribosyltransferase_ARG"/>
</dbReference>
<dbReference type="PROSITE" id="PS51996">
    <property type="entry name" value="TR_MART"/>
    <property type="match status" value="1"/>
</dbReference>
<evidence type="ECO:0000256" key="8">
    <source>
        <dbReference type="ARBA" id="ARBA00023157"/>
    </source>
</evidence>
<evidence type="ECO:0000313" key="12">
    <source>
        <dbReference type="Proteomes" id="UP000472261"/>
    </source>
</evidence>
<dbReference type="FunFam" id="3.90.176.10:FF:000001">
    <property type="entry name" value="NAD(P)(+)--arginine ADP-ribosyltransferase"/>
    <property type="match status" value="1"/>
</dbReference>
<dbReference type="GO" id="GO:0044194">
    <property type="term" value="C:cytolytic granule"/>
    <property type="evidence" value="ECO:0007669"/>
    <property type="project" value="UniProtKB-ARBA"/>
</dbReference>
<dbReference type="GO" id="GO:0005615">
    <property type="term" value="C:extracellular space"/>
    <property type="evidence" value="ECO:0007669"/>
    <property type="project" value="UniProtKB-ARBA"/>
</dbReference>
<protein>
    <recommendedName>
        <fullName evidence="10">NAD(P)(+)--arginine ADP-ribosyltransferase</fullName>
        <ecNumber evidence="10">2.4.2.31</ecNumber>
    </recommendedName>
    <alternativeName>
        <fullName evidence="10">Mono(ADP-ribosyl)transferase</fullName>
    </alternativeName>
</protein>
<keyword evidence="2 10" id="KW-0328">Glycosyltransferase</keyword>
<accession>A0A669QK88</accession>
<dbReference type="PROSITE" id="PS01291">
    <property type="entry name" value="ART"/>
    <property type="match status" value="1"/>
</dbReference>
<dbReference type="GO" id="GO:0016779">
    <property type="term" value="F:nucleotidyltransferase activity"/>
    <property type="evidence" value="ECO:0007669"/>
    <property type="project" value="UniProtKB-KW"/>
</dbReference>
<dbReference type="SUPFAM" id="SSF56399">
    <property type="entry name" value="ADP-ribosylation"/>
    <property type="match status" value="1"/>
</dbReference>
<keyword evidence="8" id="KW-1015">Disulfide bond</keyword>
<evidence type="ECO:0000256" key="10">
    <source>
        <dbReference type="RuleBase" id="RU361228"/>
    </source>
</evidence>
<keyword evidence="7 10" id="KW-0520">NAD</keyword>
<evidence type="ECO:0000256" key="1">
    <source>
        <dbReference type="ARBA" id="ARBA00009558"/>
    </source>
</evidence>
<keyword evidence="4" id="KW-0548">Nucleotidyltransferase</keyword>
<dbReference type="Pfam" id="PF01129">
    <property type="entry name" value="ART"/>
    <property type="match status" value="1"/>
</dbReference>
<dbReference type="PANTHER" id="PTHR10339">
    <property type="entry name" value="ADP-RIBOSYLTRANSFERASE"/>
    <property type="match status" value="1"/>
</dbReference>
<organism evidence="11 12">
    <name type="scientific">Phasianus colchicus</name>
    <name type="common">Common pheasant</name>
    <dbReference type="NCBI Taxonomy" id="9054"/>
    <lineage>
        <taxon>Eukaryota</taxon>
        <taxon>Metazoa</taxon>
        <taxon>Chordata</taxon>
        <taxon>Craniata</taxon>
        <taxon>Vertebrata</taxon>
        <taxon>Euteleostomi</taxon>
        <taxon>Archelosauria</taxon>
        <taxon>Archosauria</taxon>
        <taxon>Dinosauria</taxon>
        <taxon>Saurischia</taxon>
        <taxon>Theropoda</taxon>
        <taxon>Coelurosauria</taxon>
        <taxon>Aves</taxon>
        <taxon>Neognathae</taxon>
        <taxon>Galloanserae</taxon>
        <taxon>Galliformes</taxon>
        <taxon>Phasianidae</taxon>
        <taxon>Phasianinae</taxon>
        <taxon>Phasianus</taxon>
    </lineage>
</organism>
<dbReference type="GO" id="GO:0003950">
    <property type="term" value="F:NAD+ poly-ADP-ribosyltransferase activity"/>
    <property type="evidence" value="ECO:0007669"/>
    <property type="project" value="UniProtKB-ARBA"/>
</dbReference>
<keyword evidence="12" id="KW-1185">Reference proteome</keyword>
<evidence type="ECO:0000256" key="3">
    <source>
        <dbReference type="ARBA" id="ARBA00022679"/>
    </source>
</evidence>
<proteinExistence type="inferred from homology"/>
<dbReference type="EC" id="2.4.2.31" evidence="10"/>
<dbReference type="GO" id="GO:0106274">
    <property type="term" value="F:NAD+-protein-arginine ADP-ribosyltransferase activity"/>
    <property type="evidence" value="ECO:0007669"/>
    <property type="project" value="UniProtKB-EC"/>
</dbReference>
<gene>
    <name evidence="11" type="primary">LOC116241766</name>
</gene>
<dbReference type="PANTHER" id="PTHR10339:SF19">
    <property type="entry name" value="GPI-LINKED NAD(P)(+)--ARGININE ADP-RIBOSYLTRANSFERASE 1"/>
    <property type="match status" value="1"/>
</dbReference>
<evidence type="ECO:0000256" key="4">
    <source>
        <dbReference type="ARBA" id="ARBA00022695"/>
    </source>
</evidence>
<evidence type="ECO:0000256" key="7">
    <source>
        <dbReference type="ARBA" id="ARBA00023027"/>
    </source>
</evidence>
<evidence type="ECO:0000256" key="5">
    <source>
        <dbReference type="ARBA" id="ARBA00022729"/>
    </source>
</evidence>
<dbReference type="PRINTS" id="PR00970">
    <property type="entry name" value="RIBTRNSFRASE"/>
</dbReference>
<comment type="catalytic activity">
    <reaction evidence="9 10">
        <text>L-arginyl-[protein] + NAD(+) = N(omega)-(ADP-D-ribosyl)-L-arginyl-[protein] + nicotinamide + H(+)</text>
        <dbReference type="Rhea" id="RHEA:19149"/>
        <dbReference type="Rhea" id="RHEA-COMP:10532"/>
        <dbReference type="Rhea" id="RHEA-COMP:15087"/>
        <dbReference type="ChEBI" id="CHEBI:15378"/>
        <dbReference type="ChEBI" id="CHEBI:17154"/>
        <dbReference type="ChEBI" id="CHEBI:29965"/>
        <dbReference type="ChEBI" id="CHEBI:57540"/>
        <dbReference type="ChEBI" id="CHEBI:142554"/>
        <dbReference type="EC" id="2.4.2.31"/>
    </reaction>
</comment>
<dbReference type="GO" id="GO:0046677">
    <property type="term" value="P:response to antibiotic"/>
    <property type="evidence" value="ECO:0007669"/>
    <property type="project" value="UniProtKB-ARBA"/>
</dbReference>
<name>A0A669QK88_PHACC</name>
<evidence type="ECO:0000313" key="11">
    <source>
        <dbReference type="Ensembl" id="ENSPCLP00000020110.1"/>
    </source>
</evidence>
<dbReference type="Proteomes" id="UP000472261">
    <property type="component" value="Unplaced"/>
</dbReference>
<dbReference type="Ensembl" id="ENSPCLT00000027481.1">
    <property type="protein sequence ID" value="ENSPCLP00000020110.1"/>
    <property type="gene ID" value="ENSPCLG00000017360.1"/>
</dbReference>